<accession>A0A3G1AZD4</accession>
<protein>
    <submittedName>
        <fullName evidence="1">Uncharacterized protein</fullName>
    </submittedName>
</protein>
<sequence>MVTVMGQPETTTSEGGSITMSVGNTEVMYLPSADGINAITPPNLVFTNIQKIEHPIIEFDQRDYSWNDKVYLSITDPASNINPNEIDFVGSFNNKKLEIFTDSGKHLDYVLSETGKNSNFFTGEIQLTGFLLGDVNNDGIEDILTSETSGIGPYNGKIGTAQSDKITARYYYAPGEYVDTSVPIRMYLGELGFFMRSYDIAQKPILRLNDYDLNLAYGDKSDIVSVNVKSDSDLNGIVVQLHETWPGVFEGEIPTSQVKTSSSLLVSPGDEITATYYDKTLPDPYAKGEILPILATTQIQKTNQVNY</sequence>
<dbReference type="EMBL" id="CP011097">
    <property type="protein sequence ID" value="AJZ75258.2"/>
    <property type="molecule type" value="Genomic_DNA"/>
</dbReference>
<reference evidence="1 2" key="1">
    <citation type="journal article" date="2016" name="Sci. Rep.">
        <title>A novel ammonia-oxidizing archaeon from wastewater treatment plant: Its enrichment, physiological and genomic characteristics.</title>
        <authorList>
            <person name="Li Y."/>
            <person name="Ding K."/>
            <person name="Wen X."/>
            <person name="Zhang B."/>
            <person name="Shen B."/>
            <person name="Yang Y."/>
        </authorList>
    </citation>
    <scope>NUCLEOTIDE SEQUENCE [LARGE SCALE GENOMIC DNA]</scope>
    <source>
        <strain evidence="1 2">SAT1</strain>
    </source>
</reference>
<organism evidence="1 2">
    <name type="scientific">Candidatus Nitrosotenuis cloacae</name>
    <dbReference type="NCBI Taxonomy" id="1603555"/>
    <lineage>
        <taxon>Archaea</taxon>
        <taxon>Nitrososphaerota</taxon>
        <taxon>Candidatus Nitrosotenuis</taxon>
    </lineage>
</organism>
<evidence type="ECO:0000313" key="1">
    <source>
        <dbReference type="EMBL" id="AJZ75258.2"/>
    </source>
</evidence>
<evidence type="ECO:0000313" key="2">
    <source>
        <dbReference type="Proteomes" id="UP000266745"/>
    </source>
</evidence>
<proteinExistence type="predicted"/>
<name>A0A3G1AZD4_9ARCH</name>
<dbReference type="KEGG" id="tah:SU86_001370"/>
<dbReference type="AlphaFoldDB" id="A0A3G1AZD4"/>
<gene>
    <name evidence="1" type="ORF">SU86_001370</name>
</gene>
<keyword evidence="2" id="KW-1185">Reference proteome</keyword>
<dbReference type="Proteomes" id="UP000266745">
    <property type="component" value="Chromosome"/>
</dbReference>